<keyword evidence="2" id="KW-1185">Reference proteome</keyword>
<sequence length="189" mass="20702">MKSIVVSMSLLAATMAVSAQIIQSRPFSIRLNSEDKSVDGQYVGACHSGAAIESLCLSSRPVTMHFNTTTNETDATGLLTWYLPGNLQVDSAMRLLTNPSSNVAPAMFYPGNFYGEHAQFDKDGHLVLLSGIDDTKDPIVASEPKPIDCWYVCDSYVTGYRYKTLSWVYGNTGPQNPTCVKVTVTRKFD</sequence>
<evidence type="ECO:0000313" key="2">
    <source>
        <dbReference type="Proteomes" id="UP001143910"/>
    </source>
</evidence>
<reference evidence="1" key="1">
    <citation type="submission" date="2022-08" db="EMBL/GenBank/DDBJ databases">
        <title>Genome Sequence of Lecanicillium fungicola.</title>
        <authorList>
            <person name="Buettner E."/>
        </authorList>
    </citation>
    <scope>NUCLEOTIDE SEQUENCE</scope>
    <source>
        <strain evidence="1">Babe33</strain>
    </source>
</reference>
<dbReference type="Proteomes" id="UP001143910">
    <property type="component" value="Unassembled WGS sequence"/>
</dbReference>
<evidence type="ECO:0000313" key="1">
    <source>
        <dbReference type="EMBL" id="KAJ2980419.1"/>
    </source>
</evidence>
<organism evidence="1 2">
    <name type="scientific">Zarea fungicola</name>
    <dbReference type="NCBI Taxonomy" id="93591"/>
    <lineage>
        <taxon>Eukaryota</taxon>
        <taxon>Fungi</taxon>
        <taxon>Dikarya</taxon>
        <taxon>Ascomycota</taxon>
        <taxon>Pezizomycotina</taxon>
        <taxon>Sordariomycetes</taxon>
        <taxon>Hypocreomycetidae</taxon>
        <taxon>Hypocreales</taxon>
        <taxon>Cordycipitaceae</taxon>
        <taxon>Zarea</taxon>
    </lineage>
</organism>
<proteinExistence type="predicted"/>
<name>A0ACC1NNC4_9HYPO</name>
<gene>
    <name evidence="1" type="ORF">NQ176_g2651</name>
</gene>
<comment type="caution">
    <text evidence="1">The sequence shown here is derived from an EMBL/GenBank/DDBJ whole genome shotgun (WGS) entry which is preliminary data.</text>
</comment>
<dbReference type="EMBL" id="JANJQO010000200">
    <property type="protein sequence ID" value="KAJ2980419.1"/>
    <property type="molecule type" value="Genomic_DNA"/>
</dbReference>
<protein>
    <submittedName>
        <fullName evidence="1">Uncharacterized protein</fullName>
    </submittedName>
</protein>
<accession>A0ACC1NNC4</accession>